<feature type="domain" description="MOFRL-associated" evidence="2">
    <location>
        <begin position="7"/>
        <end position="244"/>
    </location>
</feature>
<accession>A0A1M7FEH7</accession>
<dbReference type="Proteomes" id="UP000184420">
    <property type="component" value="Unassembled WGS sequence"/>
</dbReference>
<dbReference type="STRING" id="1419482.SAMN05444266_10698"/>
<dbReference type="AlphaFoldDB" id="A0A1M7FEH7"/>
<evidence type="ECO:0000259" key="2">
    <source>
        <dbReference type="Pfam" id="PF13660"/>
    </source>
</evidence>
<dbReference type="InterPro" id="IPR038614">
    <property type="entry name" value="GK_N_sf"/>
</dbReference>
<keyword evidence="3" id="KW-0418">Kinase</keyword>
<sequence>MHPFEDIQKIFNAAVAAVHPQQLIRETVSADQQGISFDGDTFPLTPHNRVVVIGAGKAAAAMGQALENILLPHWPFSGVVVTKYEHALPLQQLELLEAAHPVPDENSVLATQKILAAVRDLQAGDLVILLLSGGASALLADVPEGCTLQDVQQLFQLLLHSGANIEEMNTVRKHLSAVKGGQLAKRIYPATLCTLVISDVPGDKLEVIGSGPGVPDPSTFAQTMHILEHYQLTAKVPVPVLTHFRKGLAGEVPETPKPGDPVFKQVHNYLNGTNRVALDAAAKQATALGYEVILSGDVIAGEAKVAGEKLANTALEYDKKVPVCLLQGGETTVTIKGNGTGGRNQELVLAIVKTLQDKGYKGDHLTFLSAGTDGTDGPTNAAGAIADAYTLQQAALLKLDTAAFLDNNDAWNFFNQVDRLFITGATQTNVMDIQIVLLT</sequence>
<reference evidence="3 4" key="1">
    <citation type="submission" date="2016-11" db="EMBL/GenBank/DDBJ databases">
        <authorList>
            <person name="Jaros S."/>
            <person name="Januszkiewicz K."/>
            <person name="Wedrychowicz H."/>
        </authorList>
    </citation>
    <scope>NUCLEOTIDE SEQUENCE [LARGE SCALE GENOMIC DNA]</scope>
    <source>
        <strain evidence="3 4">DSM 27406</strain>
    </source>
</reference>
<gene>
    <name evidence="3" type="ORF">SAMN05444266_10698</name>
</gene>
<organism evidence="3 4">
    <name type="scientific">Chitinophaga jiangningensis</name>
    <dbReference type="NCBI Taxonomy" id="1419482"/>
    <lineage>
        <taxon>Bacteria</taxon>
        <taxon>Pseudomonadati</taxon>
        <taxon>Bacteroidota</taxon>
        <taxon>Chitinophagia</taxon>
        <taxon>Chitinophagales</taxon>
        <taxon>Chitinophagaceae</taxon>
        <taxon>Chitinophaga</taxon>
    </lineage>
</organism>
<dbReference type="InterPro" id="IPR037035">
    <property type="entry name" value="GK-like_C_sf"/>
</dbReference>
<evidence type="ECO:0000313" key="4">
    <source>
        <dbReference type="Proteomes" id="UP000184420"/>
    </source>
</evidence>
<keyword evidence="4" id="KW-1185">Reference proteome</keyword>
<dbReference type="SUPFAM" id="SSF82544">
    <property type="entry name" value="GckA/TtuD-like"/>
    <property type="match status" value="1"/>
</dbReference>
<dbReference type="Gene3D" id="3.40.50.10180">
    <property type="entry name" value="Glycerate kinase, MOFRL-like N-terminal domain"/>
    <property type="match status" value="1"/>
</dbReference>
<protein>
    <submittedName>
        <fullName evidence="3">Glycerate 2-kinase</fullName>
    </submittedName>
</protein>
<dbReference type="Pfam" id="PF05161">
    <property type="entry name" value="MOFRL"/>
    <property type="match status" value="1"/>
</dbReference>
<dbReference type="OrthoDB" id="9766552at2"/>
<dbReference type="GO" id="GO:0005737">
    <property type="term" value="C:cytoplasm"/>
    <property type="evidence" value="ECO:0007669"/>
    <property type="project" value="TreeGrafter"/>
</dbReference>
<dbReference type="GO" id="GO:0008887">
    <property type="term" value="F:glycerate kinase activity"/>
    <property type="evidence" value="ECO:0007669"/>
    <property type="project" value="InterPro"/>
</dbReference>
<dbReference type="PANTHER" id="PTHR12227">
    <property type="entry name" value="GLYCERATE KINASE"/>
    <property type="match status" value="1"/>
</dbReference>
<evidence type="ECO:0000313" key="3">
    <source>
        <dbReference type="EMBL" id="SHM02067.1"/>
    </source>
</evidence>
<feature type="domain" description="MOFRL" evidence="1">
    <location>
        <begin position="323"/>
        <end position="432"/>
    </location>
</feature>
<dbReference type="RefSeq" id="WP_073082994.1">
    <property type="nucleotide sequence ID" value="NZ_FRBL01000006.1"/>
</dbReference>
<evidence type="ECO:0000259" key="1">
    <source>
        <dbReference type="Pfam" id="PF05161"/>
    </source>
</evidence>
<dbReference type="EMBL" id="FRBL01000006">
    <property type="protein sequence ID" value="SHM02067.1"/>
    <property type="molecule type" value="Genomic_DNA"/>
</dbReference>
<dbReference type="InterPro" id="IPR025286">
    <property type="entry name" value="MOFRL_assoc_dom"/>
</dbReference>
<dbReference type="Gene3D" id="3.40.1480.10">
    <property type="entry name" value="MOFRL domain"/>
    <property type="match status" value="1"/>
</dbReference>
<dbReference type="Pfam" id="PF13660">
    <property type="entry name" value="DUF4147"/>
    <property type="match status" value="1"/>
</dbReference>
<proteinExistence type="predicted"/>
<name>A0A1M7FEH7_9BACT</name>
<dbReference type="PANTHER" id="PTHR12227:SF0">
    <property type="entry name" value="GLYCERATE KINASE"/>
    <property type="match status" value="1"/>
</dbReference>
<keyword evidence="3" id="KW-0808">Transferase</keyword>
<dbReference type="InterPro" id="IPR007835">
    <property type="entry name" value="MOFRL"/>
</dbReference>
<dbReference type="InterPro" id="IPR039760">
    <property type="entry name" value="MOFRL_protein"/>
</dbReference>